<feature type="transmembrane region" description="Helical" evidence="6">
    <location>
        <begin position="86"/>
        <end position="113"/>
    </location>
</feature>
<feature type="transmembrane region" description="Helical" evidence="6">
    <location>
        <begin position="342"/>
        <end position="361"/>
    </location>
</feature>
<reference evidence="8 9" key="1">
    <citation type="journal article" date="2011" name="Stand. Genomic Sci.">
        <title>Non-contiguous finished genome sequence and contextual data of the filamentous soil bacterium Ktedonobacter racemifer type strain (SOSP1-21).</title>
        <authorList>
            <person name="Chang Y.J."/>
            <person name="Land M."/>
            <person name="Hauser L."/>
            <person name="Chertkov O."/>
            <person name="Del Rio T.G."/>
            <person name="Nolan M."/>
            <person name="Copeland A."/>
            <person name="Tice H."/>
            <person name="Cheng J.F."/>
            <person name="Lucas S."/>
            <person name="Han C."/>
            <person name="Goodwin L."/>
            <person name="Pitluck S."/>
            <person name="Ivanova N."/>
            <person name="Ovchinikova G."/>
            <person name="Pati A."/>
            <person name="Chen A."/>
            <person name="Palaniappan K."/>
            <person name="Mavromatis K."/>
            <person name="Liolios K."/>
            <person name="Brettin T."/>
            <person name="Fiebig A."/>
            <person name="Rohde M."/>
            <person name="Abt B."/>
            <person name="Goker M."/>
            <person name="Detter J.C."/>
            <person name="Woyke T."/>
            <person name="Bristow J."/>
            <person name="Eisen J.A."/>
            <person name="Markowitz V."/>
            <person name="Hugenholtz P."/>
            <person name="Kyrpides N.C."/>
            <person name="Klenk H.P."/>
            <person name="Lapidus A."/>
        </authorList>
    </citation>
    <scope>NUCLEOTIDE SEQUENCE [LARGE SCALE GENOMIC DNA]</scope>
    <source>
        <strain evidence="9">DSM 44963</strain>
    </source>
</reference>
<protein>
    <submittedName>
        <fullName evidence="8">O-antigen polymerase</fullName>
    </submittedName>
</protein>
<keyword evidence="3 6" id="KW-1133">Transmembrane helix</keyword>
<keyword evidence="2 6" id="KW-0812">Transmembrane</keyword>
<feature type="transmembrane region" description="Helical" evidence="6">
    <location>
        <begin position="228"/>
        <end position="250"/>
    </location>
</feature>
<dbReference type="PANTHER" id="PTHR37422:SF13">
    <property type="entry name" value="LIPOPOLYSACCHARIDE BIOSYNTHESIS PROTEIN PA4999-RELATED"/>
    <property type="match status" value="1"/>
</dbReference>
<proteinExistence type="predicted"/>
<dbReference type="Pfam" id="PF04932">
    <property type="entry name" value="Wzy_C"/>
    <property type="match status" value="1"/>
</dbReference>
<keyword evidence="9" id="KW-1185">Reference proteome</keyword>
<feature type="transmembrane region" description="Helical" evidence="6">
    <location>
        <begin position="495"/>
        <end position="512"/>
    </location>
</feature>
<comment type="subcellular location">
    <subcellularLocation>
        <location evidence="1">Membrane</location>
        <topology evidence="1">Multi-pass membrane protein</topology>
    </subcellularLocation>
</comment>
<feature type="transmembrane region" description="Helical" evidence="6">
    <location>
        <begin position="271"/>
        <end position="290"/>
    </location>
</feature>
<dbReference type="InParanoid" id="D6TIH3"/>
<evidence type="ECO:0000256" key="4">
    <source>
        <dbReference type="ARBA" id="ARBA00023136"/>
    </source>
</evidence>
<evidence type="ECO:0000313" key="8">
    <source>
        <dbReference type="EMBL" id="EFH89230.1"/>
    </source>
</evidence>
<organism evidence="8 9">
    <name type="scientific">Ktedonobacter racemifer DSM 44963</name>
    <dbReference type="NCBI Taxonomy" id="485913"/>
    <lineage>
        <taxon>Bacteria</taxon>
        <taxon>Bacillati</taxon>
        <taxon>Chloroflexota</taxon>
        <taxon>Ktedonobacteria</taxon>
        <taxon>Ktedonobacterales</taxon>
        <taxon>Ktedonobacteraceae</taxon>
        <taxon>Ktedonobacter</taxon>
    </lineage>
</organism>
<evidence type="ECO:0000256" key="6">
    <source>
        <dbReference type="SAM" id="Phobius"/>
    </source>
</evidence>
<feature type="domain" description="O-antigen ligase-related" evidence="7">
    <location>
        <begin position="305"/>
        <end position="468"/>
    </location>
</feature>
<comment type="caution">
    <text evidence="8">The sequence shown here is derived from an EMBL/GenBank/DDBJ whole genome shotgun (WGS) entry which is preliminary data.</text>
</comment>
<evidence type="ECO:0000256" key="3">
    <source>
        <dbReference type="ARBA" id="ARBA00022989"/>
    </source>
</evidence>
<evidence type="ECO:0000259" key="7">
    <source>
        <dbReference type="Pfam" id="PF04932"/>
    </source>
</evidence>
<evidence type="ECO:0000256" key="5">
    <source>
        <dbReference type="SAM" id="MobiDB-lite"/>
    </source>
</evidence>
<evidence type="ECO:0000256" key="1">
    <source>
        <dbReference type="ARBA" id="ARBA00004141"/>
    </source>
</evidence>
<feature type="compositionally biased region" description="Polar residues" evidence="5">
    <location>
        <begin position="7"/>
        <end position="16"/>
    </location>
</feature>
<dbReference type="EMBL" id="ADVG01000001">
    <property type="protein sequence ID" value="EFH89230.1"/>
    <property type="molecule type" value="Genomic_DNA"/>
</dbReference>
<feature type="region of interest" description="Disordered" evidence="5">
    <location>
        <begin position="1"/>
        <end position="24"/>
    </location>
</feature>
<gene>
    <name evidence="8" type="ORF">Krac_10774</name>
</gene>
<evidence type="ECO:0000313" key="9">
    <source>
        <dbReference type="Proteomes" id="UP000004508"/>
    </source>
</evidence>
<feature type="transmembrane region" description="Helical" evidence="6">
    <location>
        <begin position="302"/>
        <end position="335"/>
    </location>
</feature>
<name>D6TIH3_KTERA</name>
<dbReference type="GO" id="GO:0016020">
    <property type="term" value="C:membrane"/>
    <property type="evidence" value="ECO:0007669"/>
    <property type="project" value="UniProtKB-SubCell"/>
</dbReference>
<feature type="transmembrane region" description="Helical" evidence="6">
    <location>
        <begin position="206"/>
        <end position="222"/>
    </location>
</feature>
<feature type="transmembrane region" description="Helical" evidence="6">
    <location>
        <begin position="174"/>
        <end position="194"/>
    </location>
</feature>
<dbReference type="InterPro" id="IPR051533">
    <property type="entry name" value="WaaL-like"/>
</dbReference>
<keyword evidence="4 6" id="KW-0472">Membrane</keyword>
<feature type="transmembrane region" description="Helical" evidence="6">
    <location>
        <begin position="451"/>
        <end position="483"/>
    </location>
</feature>
<feature type="transmembrane region" description="Helical" evidence="6">
    <location>
        <begin position="50"/>
        <end position="66"/>
    </location>
</feature>
<dbReference type="PANTHER" id="PTHR37422">
    <property type="entry name" value="TEICHURONIC ACID BIOSYNTHESIS PROTEIN TUAE"/>
    <property type="match status" value="1"/>
</dbReference>
<sequence length="553" mass="61659">MNDEHGSSQLTPSQNAERQKASAPNRHIGVPLSEASVAANTQAERSPGDWLIGTGMVLSFMLYYLLGNTNLPFGILNDPHVVPASLLPFLGLPFLLIFLILAWMRLPLALALFPLTLPYFQAQYPKTVYKSLHFSLAEIAIFALLVLALGQLVLKKEVRAYFSWQALRERLGPFLLPAAIFLLAACVSVVIAYSRSNAQVALRKEVLLPLLYVVLVLGYIRTPRQVTNLLKGLIGAGLMIGLFGVIQYFFMKNTLTQEAGGVRIHTVYGNANNIGLFIDYGLPIALAWLVALKLSWRQRLLVLVLCLPMLISIFLTQSLGAWLALGAALLFIGALSLPNRKVLLIATVVLLVVAGAVLALYHDRILSYVFERHAGHGVGTAEKRIYLWQTAWHMIQDHPWFGVGLDNWLCHYSPNKVCRTSLPHYWITNDPVTGAWTGMSDEPTLSHPHNIFLHVWVSIGIFGLLAFIGVLILFFWTFSRILLRLRTAPLAERTAYRWLVVGVGASMVAALVQGQIDSAFLEQDLAYCFWLLCAALLILRQLTQTSWWREKAR</sequence>
<dbReference type="Proteomes" id="UP000004508">
    <property type="component" value="Unassembled WGS sequence"/>
</dbReference>
<dbReference type="eggNOG" id="COG3307">
    <property type="taxonomic scope" value="Bacteria"/>
</dbReference>
<feature type="transmembrane region" description="Helical" evidence="6">
    <location>
        <begin position="524"/>
        <end position="543"/>
    </location>
</feature>
<evidence type="ECO:0000256" key="2">
    <source>
        <dbReference type="ARBA" id="ARBA00022692"/>
    </source>
</evidence>
<feature type="transmembrane region" description="Helical" evidence="6">
    <location>
        <begin position="134"/>
        <end position="154"/>
    </location>
</feature>
<dbReference type="AlphaFoldDB" id="D6TIH3"/>
<accession>D6TIH3</accession>
<dbReference type="STRING" id="485913.Krac_10774"/>
<dbReference type="InterPro" id="IPR007016">
    <property type="entry name" value="O-antigen_ligase-rel_domated"/>
</dbReference>